<feature type="domain" description="HTH araC/xylS-type" evidence="4">
    <location>
        <begin position="31"/>
        <end position="130"/>
    </location>
</feature>
<dbReference type="KEGG" id="kma:B9H00_16480"/>
<gene>
    <name evidence="5" type="ORF">B9H00_16480</name>
</gene>
<dbReference type="AlphaFoldDB" id="A0A240UTJ1"/>
<dbReference type="Proteomes" id="UP000194457">
    <property type="component" value="Chromosome"/>
</dbReference>
<accession>A0A240UTJ1</accession>
<dbReference type="InterPro" id="IPR018062">
    <property type="entry name" value="HTH_AraC-typ_CS"/>
</dbReference>
<evidence type="ECO:0000256" key="1">
    <source>
        <dbReference type="ARBA" id="ARBA00023015"/>
    </source>
</evidence>
<reference evidence="5 6" key="1">
    <citation type="submission" date="2017-05" db="EMBL/GenBank/DDBJ databases">
        <authorList>
            <person name="Song R."/>
            <person name="Chenine A.L."/>
            <person name="Ruprecht R.M."/>
        </authorList>
    </citation>
    <scope>NUCLEOTIDE SEQUENCE [LARGE SCALE GENOMIC DNA]</scope>
    <source>
        <strain evidence="5">SW32</strain>
    </source>
</reference>
<dbReference type="InterPro" id="IPR020449">
    <property type="entry name" value="Tscrpt_reg_AraC-type_HTH"/>
</dbReference>
<dbReference type="InterPro" id="IPR009057">
    <property type="entry name" value="Homeodomain-like_sf"/>
</dbReference>
<dbReference type="InterPro" id="IPR050908">
    <property type="entry name" value="SmbC-like"/>
</dbReference>
<dbReference type="PROSITE" id="PS01124">
    <property type="entry name" value="HTH_ARAC_FAMILY_2"/>
    <property type="match status" value="1"/>
</dbReference>
<evidence type="ECO:0000313" key="6">
    <source>
        <dbReference type="Proteomes" id="UP000194457"/>
    </source>
</evidence>
<dbReference type="PANTHER" id="PTHR40055:SF1">
    <property type="entry name" value="TRANSCRIPTIONAL REGULATOR YGIV-RELATED"/>
    <property type="match status" value="1"/>
</dbReference>
<dbReference type="Gene3D" id="1.10.10.60">
    <property type="entry name" value="Homeodomain-like"/>
    <property type="match status" value="2"/>
</dbReference>
<dbReference type="SMART" id="SM00342">
    <property type="entry name" value="HTH_ARAC"/>
    <property type="match status" value="1"/>
</dbReference>
<dbReference type="Pfam" id="PF12833">
    <property type="entry name" value="HTH_18"/>
    <property type="match status" value="1"/>
</dbReference>
<keyword evidence="6" id="KW-1185">Reference proteome</keyword>
<evidence type="ECO:0000256" key="2">
    <source>
        <dbReference type="ARBA" id="ARBA00023125"/>
    </source>
</evidence>
<dbReference type="PANTHER" id="PTHR40055">
    <property type="entry name" value="TRANSCRIPTIONAL REGULATOR YGIV-RELATED"/>
    <property type="match status" value="1"/>
</dbReference>
<evidence type="ECO:0000256" key="3">
    <source>
        <dbReference type="ARBA" id="ARBA00023163"/>
    </source>
</evidence>
<evidence type="ECO:0000313" key="5">
    <source>
        <dbReference type="EMBL" id="ART64456.1"/>
    </source>
</evidence>
<keyword evidence="2" id="KW-0238">DNA-binding</keyword>
<evidence type="ECO:0000259" key="4">
    <source>
        <dbReference type="PROSITE" id="PS01124"/>
    </source>
</evidence>
<keyword evidence="1" id="KW-0805">Transcription regulation</keyword>
<protein>
    <recommendedName>
        <fullName evidence="4">HTH araC/xylS-type domain-containing protein</fullName>
    </recommendedName>
</protein>
<name>A0A240UTJ1_9GAMM</name>
<dbReference type="GO" id="GO:0043565">
    <property type="term" value="F:sequence-specific DNA binding"/>
    <property type="evidence" value="ECO:0007669"/>
    <property type="project" value="InterPro"/>
</dbReference>
<organism evidence="5 6">
    <name type="scientific">Kushneria marisflavi</name>
    <dbReference type="NCBI Taxonomy" id="157779"/>
    <lineage>
        <taxon>Bacteria</taxon>
        <taxon>Pseudomonadati</taxon>
        <taxon>Pseudomonadota</taxon>
        <taxon>Gammaproteobacteria</taxon>
        <taxon>Oceanospirillales</taxon>
        <taxon>Halomonadaceae</taxon>
        <taxon>Kushneria</taxon>
    </lineage>
</organism>
<proteinExistence type="predicted"/>
<dbReference type="EMBL" id="CP021358">
    <property type="protein sequence ID" value="ART64456.1"/>
    <property type="molecule type" value="Genomic_DNA"/>
</dbReference>
<dbReference type="InterPro" id="IPR011256">
    <property type="entry name" value="Reg_factor_effector_dom_sf"/>
</dbReference>
<dbReference type="PRINTS" id="PR00032">
    <property type="entry name" value="HTHARAC"/>
</dbReference>
<dbReference type="PROSITE" id="PS00041">
    <property type="entry name" value="HTH_ARAC_FAMILY_1"/>
    <property type="match status" value="1"/>
</dbReference>
<dbReference type="SUPFAM" id="SSF46689">
    <property type="entry name" value="Homeodomain-like"/>
    <property type="match status" value="2"/>
</dbReference>
<dbReference type="SUPFAM" id="SSF55136">
    <property type="entry name" value="Probable bacterial effector-binding domain"/>
    <property type="match status" value="1"/>
</dbReference>
<sequence>MMILTHRCVVPYISVIAEGMDMMMDSREFDVAATEVILHEHTNILMPMTLVAQQVGLSCSHLRRKFKQSFGVTPTDYHAAIRLDRAAMLLIYTRKSIMEVALECGYQDHAAFSRVFRRHFGSSPRGYRESMRMEIATNGLVRDDATPVNVVEHDEEHFLVMRSFGEDKNSEESLRQMLLAMSPQHAKESIVESVCFYYDDPNITPAHRMRKDVGYRMTKRATWNPPLPLRWVTVPAGRSMSATLGSEKDREQCFKHMAIRWAQEHNEQIRVDHSRVIYHEGMRDAGMKSLELRVPLD</sequence>
<dbReference type="InterPro" id="IPR018060">
    <property type="entry name" value="HTH_AraC"/>
</dbReference>
<keyword evidence="3" id="KW-0804">Transcription</keyword>
<dbReference type="Gene3D" id="3.20.80.10">
    <property type="entry name" value="Regulatory factor, effector binding domain"/>
    <property type="match status" value="1"/>
</dbReference>
<dbReference type="GO" id="GO:0003700">
    <property type="term" value="F:DNA-binding transcription factor activity"/>
    <property type="evidence" value="ECO:0007669"/>
    <property type="project" value="InterPro"/>
</dbReference>